<dbReference type="EMBL" id="JARQWQ010000012">
    <property type="protein sequence ID" value="KAK2568480.1"/>
    <property type="molecule type" value="Genomic_DNA"/>
</dbReference>
<accession>A0AAD9QWM0</accession>
<dbReference type="SUPFAM" id="SSF57414">
    <property type="entry name" value="Hairpin loop containing domain-like"/>
    <property type="match status" value="1"/>
</dbReference>
<dbReference type="Gene3D" id="2.60.120.200">
    <property type="match status" value="1"/>
</dbReference>
<organism evidence="2 3">
    <name type="scientific">Acropora cervicornis</name>
    <name type="common">Staghorn coral</name>
    <dbReference type="NCBI Taxonomy" id="6130"/>
    <lineage>
        <taxon>Eukaryota</taxon>
        <taxon>Metazoa</taxon>
        <taxon>Cnidaria</taxon>
        <taxon>Anthozoa</taxon>
        <taxon>Hexacorallia</taxon>
        <taxon>Scleractinia</taxon>
        <taxon>Astrocoeniina</taxon>
        <taxon>Acroporidae</taxon>
        <taxon>Acropora</taxon>
    </lineage>
</organism>
<dbReference type="SUPFAM" id="SSF49899">
    <property type="entry name" value="Concanavalin A-like lectins/glucanases"/>
    <property type="match status" value="1"/>
</dbReference>
<sequence length="267" mass="30217">MKVLSFSKVRTFKKSSFCSNSERFTQKERGALEMGVMQENYTFQFHRNLSLKAVLFAMTIVLNLSGVKLNSNPDLDSFDLHFRPNENSYAIIEGDNVLRGGGTLVIGAGKSKGKEEGFIQHFNGSLSAVNIWNKLLTADDVLKLYRACHLQRGNLLYWCEHVISPMLRNNVSMTSPSTSCSSSYADGIFSMKPTARLGRHVITHYIVRDELTCSSHCLRDCRCKSFNIRKRPEGGFQCQLNNATHKEFPRDFLSPGKKGDSYYEMLN</sequence>
<reference evidence="2" key="2">
    <citation type="journal article" date="2023" name="Science">
        <title>Genomic signatures of disease resistance in endangered staghorn corals.</title>
        <authorList>
            <person name="Vollmer S.V."/>
            <person name="Selwyn J.D."/>
            <person name="Despard B.A."/>
            <person name="Roesel C.L."/>
        </authorList>
    </citation>
    <scope>NUCLEOTIDE SEQUENCE</scope>
    <source>
        <strain evidence="2">K2</strain>
    </source>
</reference>
<dbReference type="InterPro" id="IPR003609">
    <property type="entry name" value="Pan_app"/>
</dbReference>
<feature type="domain" description="Apple" evidence="1">
    <location>
        <begin position="180"/>
        <end position="267"/>
    </location>
</feature>
<dbReference type="AlphaFoldDB" id="A0AAD9QWM0"/>
<evidence type="ECO:0000313" key="3">
    <source>
        <dbReference type="Proteomes" id="UP001249851"/>
    </source>
</evidence>
<dbReference type="InterPro" id="IPR013320">
    <property type="entry name" value="ConA-like_dom_sf"/>
</dbReference>
<comment type="caution">
    <text evidence="2">The sequence shown here is derived from an EMBL/GenBank/DDBJ whole genome shotgun (WGS) entry which is preliminary data.</text>
</comment>
<dbReference type="PROSITE" id="PS50948">
    <property type="entry name" value="PAN"/>
    <property type="match status" value="1"/>
</dbReference>
<keyword evidence="3" id="KW-1185">Reference proteome</keyword>
<protein>
    <recommendedName>
        <fullName evidence="1">Apple domain-containing protein</fullName>
    </recommendedName>
</protein>
<proteinExistence type="predicted"/>
<reference evidence="2" key="1">
    <citation type="journal article" date="2023" name="G3 (Bethesda)">
        <title>Whole genome assembly and annotation of the endangered Caribbean coral Acropora cervicornis.</title>
        <authorList>
            <person name="Selwyn J.D."/>
            <person name="Vollmer S.V."/>
        </authorList>
    </citation>
    <scope>NUCLEOTIDE SEQUENCE</scope>
    <source>
        <strain evidence="2">K2</strain>
    </source>
</reference>
<name>A0AAD9QWM0_ACRCE</name>
<gene>
    <name evidence="2" type="ORF">P5673_007532</name>
</gene>
<evidence type="ECO:0000313" key="2">
    <source>
        <dbReference type="EMBL" id="KAK2568480.1"/>
    </source>
</evidence>
<evidence type="ECO:0000259" key="1">
    <source>
        <dbReference type="PROSITE" id="PS50948"/>
    </source>
</evidence>
<dbReference type="Proteomes" id="UP001249851">
    <property type="component" value="Unassembled WGS sequence"/>
</dbReference>